<keyword evidence="1" id="KW-1133">Transmembrane helix</keyword>
<evidence type="ECO:0000313" key="2">
    <source>
        <dbReference type="EMBL" id="PZQ23596.1"/>
    </source>
</evidence>
<evidence type="ECO:0008006" key="4">
    <source>
        <dbReference type="Google" id="ProtNLM"/>
    </source>
</evidence>
<keyword evidence="1" id="KW-0812">Transmembrane</keyword>
<dbReference type="Pfam" id="PF19622">
    <property type="entry name" value="DUF6127"/>
    <property type="match status" value="1"/>
</dbReference>
<reference evidence="2 3" key="1">
    <citation type="submission" date="2017-08" db="EMBL/GenBank/DDBJ databases">
        <title>Infants hospitalized years apart are colonized by the same room-sourced microbial strains.</title>
        <authorList>
            <person name="Brooks B."/>
            <person name="Olm M.R."/>
            <person name="Firek B.A."/>
            <person name="Baker R."/>
            <person name="Thomas B.C."/>
            <person name="Morowitz M.J."/>
            <person name="Banfield J.F."/>
        </authorList>
    </citation>
    <scope>NUCLEOTIDE SEQUENCE [LARGE SCALE GENOMIC DNA]</scope>
    <source>
        <strain evidence="2">S2_005_003_R2_47</strain>
    </source>
</reference>
<name>A0A2W5L330_SPHMC</name>
<feature type="transmembrane region" description="Helical" evidence="1">
    <location>
        <begin position="81"/>
        <end position="100"/>
    </location>
</feature>
<protein>
    <recommendedName>
        <fullName evidence="4">Transmembrane protein</fullName>
    </recommendedName>
</protein>
<accession>A0A2W5L330</accession>
<comment type="caution">
    <text evidence="2">The sequence shown here is derived from an EMBL/GenBank/DDBJ whole genome shotgun (WGS) entry which is preliminary data.</text>
</comment>
<sequence length="105" mass="10845">MDEEEALARLIALAGTGVAGAGDAALLRAVVEEASELGARRALARLGLADEAARDDVSDLRQLLGAWRDAKTSAWKAVVDWAVRGALAVLVVGLAVKMGLPGLLK</sequence>
<proteinExistence type="predicted"/>
<dbReference type="AlphaFoldDB" id="A0A2W5L330"/>
<dbReference type="InterPro" id="IPR046130">
    <property type="entry name" value="DUF6127"/>
</dbReference>
<dbReference type="EMBL" id="QFPJ01000006">
    <property type="protein sequence ID" value="PZQ23596.1"/>
    <property type="molecule type" value="Genomic_DNA"/>
</dbReference>
<keyword evidence="1" id="KW-0472">Membrane</keyword>
<evidence type="ECO:0000313" key="3">
    <source>
        <dbReference type="Proteomes" id="UP000248597"/>
    </source>
</evidence>
<gene>
    <name evidence="2" type="ORF">DI569_03910</name>
</gene>
<evidence type="ECO:0000256" key="1">
    <source>
        <dbReference type="SAM" id="Phobius"/>
    </source>
</evidence>
<dbReference type="Proteomes" id="UP000248597">
    <property type="component" value="Unassembled WGS sequence"/>
</dbReference>
<organism evidence="2 3">
    <name type="scientific">Sphingopyxis macrogoltabida</name>
    <name type="common">Sphingomonas macrogoltabidus</name>
    <dbReference type="NCBI Taxonomy" id="33050"/>
    <lineage>
        <taxon>Bacteria</taxon>
        <taxon>Pseudomonadati</taxon>
        <taxon>Pseudomonadota</taxon>
        <taxon>Alphaproteobacteria</taxon>
        <taxon>Sphingomonadales</taxon>
        <taxon>Sphingomonadaceae</taxon>
        <taxon>Sphingopyxis</taxon>
    </lineage>
</organism>